<dbReference type="CDD" id="cd08674">
    <property type="entry name" value="Cdt1_m"/>
    <property type="match status" value="1"/>
</dbReference>
<dbReference type="InterPro" id="IPR014939">
    <property type="entry name" value="CDT1_Gemini-bd-like"/>
</dbReference>
<dbReference type="GO" id="GO:0070182">
    <property type="term" value="F:DNA polymerase binding"/>
    <property type="evidence" value="ECO:0007669"/>
    <property type="project" value="TreeGrafter"/>
</dbReference>
<feature type="compositionally biased region" description="Basic and acidic residues" evidence="3">
    <location>
        <begin position="378"/>
        <end position="389"/>
    </location>
</feature>
<dbReference type="InterPro" id="IPR045173">
    <property type="entry name" value="Cdt1"/>
</dbReference>
<dbReference type="SMART" id="SM01075">
    <property type="entry name" value="CDT1"/>
    <property type="match status" value="1"/>
</dbReference>
<dbReference type="Proteomes" id="UP000032180">
    <property type="component" value="Chromosome 10"/>
</dbReference>
<organism evidence="5 6">
    <name type="scientific">Leersia perrieri</name>
    <dbReference type="NCBI Taxonomy" id="77586"/>
    <lineage>
        <taxon>Eukaryota</taxon>
        <taxon>Viridiplantae</taxon>
        <taxon>Streptophyta</taxon>
        <taxon>Embryophyta</taxon>
        <taxon>Tracheophyta</taxon>
        <taxon>Spermatophyta</taxon>
        <taxon>Magnoliopsida</taxon>
        <taxon>Liliopsida</taxon>
        <taxon>Poales</taxon>
        <taxon>Poaceae</taxon>
        <taxon>BOP clade</taxon>
        <taxon>Oryzoideae</taxon>
        <taxon>Oryzeae</taxon>
        <taxon>Oryzinae</taxon>
        <taxon>Leersia</taxon>
    </lineage>
</organism>
<dbReference type="AlphaFoldDB" id="A0A0D9XKX8"/>
<feature type="compositionally biased region" description="Acidic residues" evidence="3">
    <location>
        <begin position="118"/>
        <end position="140"/>
    </location>
</feature>
<feature type="region of interest" description="Disordered" evidence="3">
    <location>
        <begin position="1"/>
        <end position="92"/>
    </location>
</feature>
<reference evidence="6" key="2">
    <citation type="submission" date="2013-12" db="EMBL/GenBank/DDBJ databases">
        <authorList>
            <person name="Yu Y."/>
            <person name="Lee S."/>
            <person name="de Baynast K."/>
            <person name="Wissotski M."/>
            <person name="Liu L."/>
            <person name="Talag J."/>
            <person name="Goicoechea J."/>
            <person name="Angelova A."/>
            <person name="Jetty R."/>
            <person name="Kudrna D."/>
            <person name="Golser W."/>
            <person name="Rivera L."/>
            <person name="Zhang J."/>
            <person name="Wing R."/>
        </authorList>
    </citation>
    <scope>NUCLEOTIDE SEQUENCE</scope>
</reference>
<dbReference type="eggNOG" id="KOG4762">
    <property type="taxonomic scope" value="Eukaryota"/>
</dbReference>
<reference evidence="5" key="3">
    <citation type="submission" date="2015-04" db="UniProtKB">
        <authorList>
            <consortium name="EnsemblPlants"/>
        </authorList>
    </citation>
    <scope>IDENTIFICATION</scope>
</reference>
<reference evidence="5 6" key="1">
    <citation type="submission" date="2012-08" db="EMBL/GenBank/DDBJ databases">
        <title>Oryza genome evolution.</title>
        <authorList>
            <person name="Wing R.A."/>
        </authorList>
    </citation>
    <scope>NUCLEOTIDE SEQUENCE</scope>
</reference>
<dbReference type="STRING" id="77586.A0A0D9XKX8"/>
<keyword evidence="6" id="KW-1185">Reference proteome</keyword>
<keyword evidence="2" id="KW-0131">Cell cycle</keyword>
<dbReference type="Gene3D" id="1.10.10.1420">
    <property type="entry name" value="DNA replication factor Cdt1, C-terminal WH domain"/>
    <property type="match status" value="1"/>
</dbReference>
<feature type="compositionally biased region" description="Polar residues" evidence="3">
    <location>
        <begin position="46"/>
        <end position="64"/>
    </location>
</feature>
<dbReference type="GO" id="GO:0005634">
    <property type="term" value="C:nucleus"/>
    <property type="evidence" value="ECO:0007669"/>
    <property type="project" value="TreeGrafter"/>
</dbReference>
<dbReference type="Pfam" id="PF16679">
    <property type="entry name" value="CDT1_C"/>
    <property type="match status" value="1"/>
</dbReference>
<dbReference type="InterPro" id="IPR038090">
    <property type="entry name" value="Cdt1_C_WH_dom_sf"/>
</dbReference>
<evidence type="ECO:0000256" key="2">
    <source>
        <dbReference type="ARBA" id="ARBA00023306"/>
    </source>
</evidence>
<evidence type="ECO:0000313" key="6">
    <source>
        <dbReference type="Proteomes" id="UP000032180"/>
    </source>
</evidence>
<dbReference type="GO" id="GO:0030174">
    <property type="term" value="P:regulation of DNA-templated DNA replication initiation"/>
    <property type="evidence" value="ECO:0007669"/>
    <property type="project" value="InterPro"/>
</dbReference>
<name>A0A0D9XKX8_9ORYZ</name>
<feature type="compositionally biased region" description="Polar residues" evidence="3">
    <location>
        <begin position="403"/>
        <end position="415"/>
    </location>
</feature>
<accession>A0A0D9XKX8</accession>
<comment type="similarity">
    <text evidence="1">Belongs to the Cdt1 family.</text>
</comment>
<dbReference type="GO" id="GO:0000076">
    <property type="term" value="P:DNA replication checkpoint signaling"/>
    <property type="evidence" value="ECO:0007669"/>
    <property type="project" value="TreeGrafter"/>
</dbReference>
<feature type="domain" description="CDT1 Geminin-binding" evidence="4">
    <location>
        <begin position="173"/>
        <end position="303"/>
    </location>
</feature>
<dbReference type="EnsemblPlants" id="LPERR10G10530.1">
    <property type="protein sequence ID" value="LPERR10G10530.1"/>
    <property type="gene ID" value="LPERR10G10530"/>
</dbReference>
<dbReference type="InterPro" id="IPR036390">
    <property type="entry name" value="WH_DNA-bd_sf"/>
</dbReference>
<dbReference type="Gramene" id="LPERR10G10530.1">
    <property type="protein sequence ID" value="LPERR10G10530.1"/>
    <property type="gene ID" value="LPERR10G10530"/>
</dbReference>
<dbReference type="PANTHER" id="PTHR28637">
    <property type="entry name" value="DNA REPLICATION FACTOR CDT1"/>
    <property type="match status" value="1"/>
</dbReference>
<evidence type="ECO:0000256" key="1">
    <source>
        <dbReference type="ARBA" id="ARBA00008356"/>
    </source>
</evidence>
<feature type="region of interest" description="Disordered" evidence="3">
    <location>
        <begin position="374"/>
        <end position="455"/>
    </location>
</feature>
<dbReference type="PANTHER" id="PTHR28637:SF13">
    <property type="entry name" value="EXPRESSED PROTEIN"/>
    <property type="match status" value="1"/>
</dbReference>
<dbReference type="FunFam" id="1.10.10.1420:FF:000002">
    <property type="entry name" value="CDT1-like protein a chloroplastic"/>
    <property type="match status" value="1"/>
</dbReference>
<proteinExistence type="inferred from homology"/>
<sequence>MVHDSDSQPRASSRRRRPRRCRKPLDLTPQALPELYTKGVLKMTDGGNSQLNLEKGGSSSPEATQKTKVEREDSGSKVESPTPEKPESRRNGIVISSLARNLLAERYKDRFAAQLLRDEDEDETDDEDETNDEDKTDDGTDSGSISPGDCSQSAVSESIDTFGTFPKDKPNDLPEKHNNLLNLFNRMVSSIRLLRLQKKMTTFKNIATQVEVLTKRKFLYIHLAQMKHLFPEAIRINKVLLHDEKSLCMYADMEISVLMDAVECRSPDQPLYLAICEAFHSKLSSFLDSHHKDIDIPEAMLPEPFNSRDELHLKALHDGHSAEPLVQSSNENELSNASHFPHSFQKLMSQKIIVEGTGKTKLLADPAEISILSANDTDVPKRSSNKQDQHVSATPSRHLITICQESTPKQGTSRSPLMVQTPATQTPKRPLPTPIDKLETTSGQTSEARSASSARRSLIMFSPSKLVESSSDHDGATLIPQREVTTGKCLFPDETHNLTDTLEVNNPVICLADQDKTKKVDTTESQEKIASLQLTFDIICGISRSTKNSLVTKQELFHNILANNLEIEETGEIEEQLHILEDLSPDWISKKVIPGGDTLYSIKEIADQKSVRARLVEVTSHMNKPTNHKITTDKHTTIASPPAVLPQSPSDQPFTESHSSTTLAYTDLPFAVILTRWPQRAIPANQPVESATTISESEWYALSHSDGPPPSLPFSKLLSVSTALVAEPLARHVARTAPGRREEARWVVERAIKRKIAMAAAALALLAILASDTLCCLWRLQGELDVVHGKLTCPFGWADGLSE</sequence>
<feature type="compositionally biased region" description="Polar residues" evidence="3">
    <location>
        <begin position="142"/>
        <end position="161"/>
    </location>
</feature>
<evidence type="ECO:0000259" key="4">
    <source>
        <dbReference type="SMART" id="SM01075"/>
    </source>
</evidence>
<dbReference type="Pfam" id="PF08839">
    <property type="entry name" value="CDT1"/>
    <property type="match status" value="1"/>
</dbReference>
<dbReference type="GO" id="GO:0000278">
    <property type="term" value="P:mitotic cell cycle"/>
    <property type="evidence" value="ECO:0007669"/>
    <property type="project" value="TreeGrafter"/>
</dbReference>
<dbReference type="InterPro" id="IPR032054">
    <property type="entry name" value="Cdt1_C"/>
</dbReference>
<feature type="compositionally biased region" description="Basic and acidic residues" evidence="3">
    <location>
        <begin position="65"/>
        <end position="90"/>
    </location>
</feature>
<protein>
    <recommendedName>
        <fullName evidence="4">CDT1 Geminin-binding domain-containing protein</fullName>
    </recommendedName>
</protein>
<dbReference type="GO" id="GO:0003677">
    <property type="term" value="F:DNA binding"/>
    <property type="evidence" value="ECO:0007669"/>
    <property type="project" value="InterPro"/>
</dbReference>
<evidence type="ECO:0000256" key="3">
    <source>
        <dbReference type="SAM" id="MobiDB-lite"/>
    </source>
</evidence>
<feature type="region of interest" description="Disordered" evidence="3">
    <location>
        <begin position="114"/>
        <end position="173"/>
    </location>
</feature>
<dbReference type="SUPFAM" id="SSF46785">
    <property type="entry name" value="Winged helix' DNA-binding domain"/>
    <property type="match status" value="1"/>
</dbReference>
<evidence type="ECO:0000313" key="5">
    <source>
        <dbReference type="EnsemblPlants" id="LPERR10G10530.1"/>
    </source>
</evidence>
<feature type="compositionally biased region" description="Basic residues" evidence="3">
    <location>
        <begin position="12"/>
        <end position="22"/>
    </location>
</feature>
<dbReference type="GO" id="GO:0071163">
    <property type="term" value="P:DNA replication preinitiation complex assembly"/>
    <property type="evidence" value="ECO:0007669"/>
    <property type="project" value="InterPro"/>
</dbReference>